<protein>
    <submittedName>
        <fullName evidence="1">Uncharacterized protein</fullName>
    </submittedName>
</protein>
<name>A0A401IW96_9LACO</name>
<dbReference type="EMBL" id="BFFP01000059">
    <property type="protein sequence ID" value="GBG95831.1"/>
    <property type="molecule type" value="Genomic_DNA"/>
</dbReference>
<sequence>MKDEKFYSRKMLKDELGWTDKMIKYLPKPAKTKRGYYASQIIPVWTKEQIDQTFALPEVKETYHKKIKNKAKRQIAAAKAVETKIRKTVALIDAQKVVVTKVGKKTLKKTAYQEHEVFMMLRGREDDDLWEINDWKIVNTIRHNYTNYEELLAMIEGQVGKRDAYRIVTNKVYPEILKAYPEYKDTIEQQMSEHQAR</sequence>
<keyword evidence="2" id="KW-1185">Reference proteome</keyword>
<evidence type="ECO:0000313" key="2">
    <source>
        <dbReference type="Proteomes" id="UP000286848"/>
    </source>
</evidence>
<dbReference type="AlphaFoldDB" id="A0A401IW96"/>
<gene>
    <name evidence="1" type="ORF">LFYK43_22900</name>
</gene>
<dbReference type="Proteomes" id="UP000286848">
    <property type="component" value="Unassembled WGS sequence"/>
</dbReference>
<comment type="caution">
    <text evidence="1">The sequence shown here is derived from an EMBL/GenBank/DDBJ whole genome shotgun (WGS) entry which is preliminary data.</text>
</comment>
<proteinExistence type="predicted"/>
<dbReference type="OrthoDB" id="2030441at2"/>
<organism evidence="1 2">
    <name type="scientific">Ligilactobacillus salitolerans</name>
    <dbReference type="NCBI Taxonomy" id="1808352"/>
    <lineage>
        <taxon>Bacteria</taxon>
        <taxon>Bacillati</taxon>
        <taxon>Bacillota</taxon>
        <taxon>Bacilli</taxon>
        <taxon>Lactobacillales</taxon>
        <taxon>Lactobacillaceae</taxon>
        <taxon>Ligilactobacillus</taxon>
    </lineage>
</organism>
<dbReference type="RefSeq" id="WP_124978468.1">
    <property type="nucleotide sequence ID" value="NZ_BFFP01000059.1"/>
</dbReference>
<reference evidence="1 2" key="1">
    <citation type="journal article" date="2019" name="Int. J. Syst. Evol. Microbiol.">
        <title>Lactobacillus salitolerans sp. nov., a novel lactic acid bacterium isolated from spent mushroom substrates.</title>
        <authorList>
            <person name="Tohno M."/>
            <person name="Tanizawa Y."/>
            <person name="Kojima Y."/>
            <person name="Sakamoto M."/>
            <person name="Nakamura Y."/>
            <person name="Ohkuma M."/>
            <person name="Kobayashi H."/>
        </authorList>
    </citation>
    <scope>NUCLEOTIDE SEQUENCE [LARGE SCALE GENOMIC DNA]</scope>
    <source>
        <strain evidence="1 2">YK43</strain>
    </source>
</reference>
<accession>A0A401IW96</accession>
<evidence type="ECO:0000313" key="1">
    <source>
        <dbReference type="EMBL" id="GBG95831.1"/>
    </source>
</evidence>